<accession>A0A9Q3DFL9</accession>
<protein>
    <submittedName>
        <fullName evidence="2">Uncharacterized protein</fullName>
    </submittedName>
</protein>
<sequence>MEGEVQSRKEGRGPRRLNFFSGLVGAFLVILSTNLKGLGEAEKNSVEEEGSDGTEDAPAPVWAYQSTGGPTLSQSNQSPPSLLAIMQQMTQNMANL</sequence>
<comment type="caution">
    <text evidence="2">The sequence shown here is derived from an EMBL/GenBank/DDBJ whole genome shotgun (WGS) entry which is preliminary data.</text>
</comment>
<feature type="region of interest" description="Disordered" evidence="1">
    <location>
        <begin position="41"/>
        <end position="78"/>
    </location>
</feature>
<name>A0A9Q3DFL9_9BASI</name>
<evidence type="ECO:0000313" key="3">
    <source>
        <dbReference type="Proteomes" id="UP000765509"/>
    </source>
</evidence>
<proteinExistence type="predicted"/>
<dbReference type="EMBL" id="AVOT02015327">
    <property type="protein sequence ID" value="MBW0499566.1"/>
    <property type="molecule type" value="Genomic_DNA"/>
</dbReference>
<evidence type="ECO:0000256" key="1">
    <source>
        <dbReference type="SAM" id="MobiDB-lite"/>
    </source>
</evidence>
<dbReference type="AlphaFoldDB" id="A0A9Q3DFL9"/>
<keyword evidence="3" id="KW-1185">Reference proteome</keyword>
<dbReference type="Proteomes" id="UP000765509">
    <property type="component" value="Unassembled WGS sequence"/>
</dbReference>
<reference evidence="2" key="1">
    <citation type="submission" date="2021-03" db="EMBL/GenBank/DDBJ databases">
        <title>Draft genome sequence of rust myrtle Austropuccinia psidii MF-1, a brazilian biotype.</title>
        <authorList>
            <person name="Quecine M.C."/>
            <person name="Pachon D.M.R."/>
            <person name="Bonatelli M.L."/>
            <person name="Correr F.H."/>
            <person name="Franceschini L.M."/>
            <person name="Leite T.F."/>
            <person name="Margarido G.R.A."/>
            <person name="Almeida C.A."/>
            <person name="Ferrarezi J.A."/>
            <person name="Labate C.A."/>
        </authorList>
    </citation>
    <scope>NUCLEOTIDE SEQUENCE</scope>
    <source>
        <strain evidence="2">MF-1</strain>
    </source>
</reference>
<gene>
    <name evidence="2" type="ORF">O181_039281</name>
</gene>
<organism evidence="2 3">
    <name type="scientific">Austropuccinia psidii MF-1</name>
    <dbReference type="NCBI Taxonomy" id="1389203"/>
    <lineage>
        <taxon>Eukaryota</taxon>
        <taxon>Fungi</taxon>
        <taxon>Dikarya</taxon>
        <taxon>Basidiomycota</taxon>
        <taxon>Pucciniomycotina</taxon>
        <taxon>Pucciniomycetes</taxon>
        <taxon>Pucciniales</taxon>
        <taxon>Sphaerophragmiaceae</taxon>
        <taxon>Austropuccinia</taxon>
    </lineage>
</organism>
<evidence type="ECO:0000313" key="2">
    <source>
        <dbReference type="EMBL" id="MBW0499566.1"/>
    </source>
</evidence>